<comment type="similarity">
    <text evidence="1">Belongs to the short-chain dehydrogenases/reductases (SDR) family.</text>
</comment>
<evidence type="ECO:0000313" key="3">
    <source>
        <dbReference type="EMBL" id="KUF09976.1"/>
    </source>
</evidence>
<dbReference type="Proteomes" id="UP000054396">
    <property type="component" value="Unassembled WGS sequence"/>
</dbReference>
<dbReference type="PANTHER" id="PTHR48107">
    <property type="entry name" value="NADPH-DEPENDENT ALDEHYDE REDUCTASE-LIKE PROTEIN, CHLOROPLASTIC-RELATED"/>
    <property type="match status" value="1"/>
</dbReference>
<dbReference type="RefSeq" id="WP_058862953.1">
    <property type="nucleotide sequence ID" value="NZ_LPXO01000009.1"/>
</dbReference>
<accession>A0A0W7WHM7</accession>
<comment type="caution">
    <text evidence="3">The sequence shown here is derived from an EMBL/GenBank/DDBJ whole genome shotgun (WGS) entry which is preliminary data.</text>
</comment>
<dbReference type="STRING" id="1685382.AVJ23_14610"/>
<dbReference type="Gene3D" id="3.40.50.720">
    <property type="entry name" value="NAD(P)-binding Rossmann-like Domain"/>
    <property type="match status" value="1"/>
</dbReference>
<dbReference type="SUPFAM" id="SSF51735">
    <property type="entry name" value="NAD(P)-binding Rossmann-fold domains"/>
    <property type="match status" value="1"/>
</dbReference>
<reference evidence="3 4" key="1">
    <citation type="submission" date="2015-12" db="EMBL/GenBank/DDBJ databases">
        <authorList>
            <person name="Shamseldin A."/>
            <person name="Moawad H."/>
            <person name="Abd El-Rahim W.M."/>
            <person name="Sadowsky M.J."/>
        </authorList>
    </citation>
    <scope>NUCLEOTIDE SEQUENCE [LARGE SCALE GENOMIC DNA]</scope>
    <source>
        <strain evidence="3 4">SJ5A-1</strain>
    </source>
</reference>
<evidence type="ECO:0000313" key="4">
    <source>
        <dbReference type="Proteomes" id="UP000054396"/>
    </source>
</evidence>
<proteinExistence type="inferred from homology"/>
<dbReference type="InterPro" id="IPR036291">
    <property type="entry name" value="NAD(P)-bd_dom_sf"/>
</dbReference>
<dbReference type="PRINTS" id="PR00081">
    <property type="entry name" value="GDHRDH"/>
</dbReference>
<evidence type="ECO:0000256" key="1">
    <source>
        <dbReference type="ARBA" id="ARBA00006484"/>
    </source>
</evidence>
<name>A0A0W7WHM7_9RHOB</name>
<dbReference type="OrthoDB" id="9803333at2"/>
<keyword evidence="2" id="KW-0560">Oxidoreductase</keyword>
<evidence type="ECO:0000256" key="2">
    <source>
        <dbReference type="ARBA" id="ARBA00023002"/>
    </source>
</evidence>
<organism evidence="3 4">
    <name type="scientific">Pseudoponticoccus marisrubri</name>
    <dbReference type="NCBI Taxonomy" id="1685382"/>
    <lineage>
        <taxon>Bacteria</taxon>
        <taxon>Pseudomonadati</taxon>
        <taxon>Pseudomonadota</taxon>
        <taxon>Alphaproteobacteria</taxon>
        <taxon>Rhodobacterales</taxon>
        <taxon>Roseobacteraceae</taxon>
        <taxon>Pseudoponticoccus</taxon>
    </lineage>
</organism>
<dbReference type="PANTHER" id="PTHR48107:SF7">
    <property type="entry name" value="RE15974P"/>
    <property type="match status" value="1"/>
</dbReference>
<keyword evidence="4" id="KW-1185">Reference proteome</keyword>
<dbReference type="AlphaFoldDB" id="A0A0W7WHM7"/>
<dbReference type="InterPro" id="IPR002347">
    <property type="entry name" value="SDR_fam"/>
</dbReference>
<protein>
    <submittedName>
        <fullName evidence="3">Sugar dehydrogenase</fullName>
    </submittedName>
</protein>
<gene>
    <name evidence="3" type="ORF">AVJ23_14610</name>
</gene>
<dbReference type="EMBL" id="LPXO01000009">
    <property type="protein sequence ID" value="KUF09976.1"/>
    <property type="molecule type" value="Genomic_DNA"/>
</dbReference>
<dbReference type="Pfam" id="PF13561">
    <property type="entry name" value="adh_short_C2"/>
    <property type="match status" value="1"/>
</dbReference>
<dbReference type="GO" id="GO:0016614">
    <property type="term" value="F:oxidoreductase activity, acting on CH-OH group of donors"/>
    <property type="evidence" value="ECO:0007669"/>
    <property type="project" value="UniProtKB-ARBA"/>
</dbReference>
<sequence length="247" mass="24626">MSRSETFPVVVTGGSRGIGAATVALMAGRGHPVVFSYGSDDAAAEDLVARVSADGGQALACKGDAADPDAIAALFDTCVQRFGAPGGVFVNAGITGPACTLSELAPADLRRVLEVNVAGSFLTAQTALAVLPQGGAIVLMSSRAAKLGGGGEWIHYAASKGAVDTLCIGLAREAGPQGIRVNAVAPGLIETGLHAAAGRGERLKTAGTAVPLGRTGTPEEVARTVAWLMSDEAAYVSGTIVEISGGR</sequence>
<dbReference type="CDD" id="cd05233">
    <property type="entry name" value="SDR_c"/>
    <property type="match status" value="1"/>
</dbReference>
<dbReference type="FunFam" id="3.40.50.720:FF:000084">
    <property type="entry name" value="Short-chain dehydrogenase reductase"/>
    <property type="match status" value="1"/>
</dbReference>